<dbReference type="PANTHER" id="PTHR48098:SF1">
    <property type="entry name" value="DIACYLGLYCEROL ACYLTRANSFERASE_MYCOLYLTRANSFERASE AG85A"/>
    <property type="match status" value="1"/>
</dbReference>
<keyword evidence="2" id="KW-1185">Reference proteome</keyword>
<dbReference type="InterPro" id="IPR050583">
    <property type="entry name" value="Mycobacterial_A85_antigen"/>
</dbReference>
<dbReference type="Pfam" id="PF00756">
    <property type="entry name" value="Esterase"/>
    <property type="match status" value="1"/>
</dbReference>
<organism evidence="1 2">
    <name type="scientific">Pseudolactococcus piscium</name>
    <dbReference type="NCBI Taxonomy" id="1364"/>
    <lineage>
        <taxon>Bacteria</taxon>
        <taxon>Bacillati</taxon>
        <taxon>Bacillota</taxon>
        <taxon>Bacilli</taxon>
        <taxon>Lactobacillales</taxon>
        <taxon>Streptococcaceae</taxon>
        <taxon>Pseudolactococcus</taxon>
    </lineage>
</organism>
<dbReference type="PANTHER" id="PTHR48098">
    <property type="entry name" value="ENTEROCHELIN ESTERASE-RELATED"/>
    <property type="match status" value="1"/>
</dbReference>
<accession>A0A2A5S562</accession>
<gene>
    <name evidence="1" type="ORF">RU86_GL001023</name>
</gene>
<sequence>MALIEVNFVSKQLLRTVTFTAVIPLDGLAKTTSPSDNKFKTLYLLHGSFGNHTDFISGTRIQKWADEHQLAVIMPAGENQFYIDKPKFSEYYGAFVAKELVEFTRDLFPLSTKKEDTYIAGLSMGEYGAIVNGLKYHDTFGAIGALSPGLILDDVLNQTALFDDIGIALPLCDYYLDGLDSVRGSDKDYYYLVDQLQQSGAEFPKLYMAIGKNDFLIEPVRTFNSYLNKHQIEVTYVEGEGQHDWDFWDTYLQKFIEWLALK</sequence>
<proteinExistence type="predicted"/>
<dbReference type="Gene3D" id="3.40.50.1820">
    <property type="entry name" value="alpha/beta hydrolase"/>
    <property type="match status" value="1"/>
</dbReference>
<evidence type="ECO:0000313" key="1">
    <source>
        <dbReference type="EMBL" id="PCS08639.1"/>
    </source>
</evidence>
<reference evidence="1 2" key="1">
    <citation type="submission" date="2014-12" db="EMBL/GenBank/DDBJ databases">
        <title>Draft genome sequences of 10 type strains of Lactococcus.</title>
        <authorList>
            <person name="Sun Z."/>
            <person name="Zhong Z."/>
            <person name="Liu W."/>
            <person name="Zhang W."/>
            <person name="Zhang H."/>
        </authorList>
    </citation>
    <scope>NUCLEOTIDE SEQUENCE [LARGE SCALE GENOMIC DNA]</scope>
    <source>
        <strain evidence="1 2">DSM 6634</strain>
    </source>
</reference>
<dbReference type="InterPro" id="IPR029058">
    <property type="entry name" value="AB_hydrolase_fold"/>
</dbReference>
<evidence type="ECO:0000313" key="2">
    <source>
        <dbReference type="Proteomes" id="UP000218282"/>
    </source>
</evidence>
<dbReference type="GO" id="GO:0016747">
    <property type="term" value="F:acyltransferase activity, transferring groups other than amino-acyl groups"/>
    <property type="evidence" value="ECO:0007669"/>
    <property type="project" value="TreeGrafter"/>
</dbReference>
<dbReference type="EMBL" id="JXJW01000002">
    <property type="protein sequence ID" value="PCS08639.1"/>
    <property type="molecule type" value="Genomic_DNA"/>
</dbReference>
<dbReference type="InterPro" id="IPR000801">
    <property type="entry name" value="Esterase-like"/>
</dbReference>
<dbReference type="RefSeq" id="WP_096813659.1">
    <property type="nucleotide sequence ID" value="NZ_JXJW01000002.1"/>
</dbReference>
<dbReference type="SUPFAM" id="SSF53474">
    <property type="entry name" value="alpha/beta-Hydrolases"/>
    <property type="match status" value="1"/>
</dbReference>
<comment type="caution">
    <text evidence="1">The sequence shown here is derived from an EMBL/GenBank/DDBJ whole genome shotgun (WGS) entry which is preliminary data.</text>
</comment>
<dbReference type="Proteomes" id="UP000218282">
    <property type="component" value="Unassembled WGS sequence"/>
</dbReference>
<evidence type="ECO:0008006" key="3">
    <source>
        <dbReference type="Google" id="ProtNLM"/>
    </source>
</evidence>
<protein>
    <recommendedName>
        <fullName evidence="3">Acetylesterase</fullName>
    </recommendedName>
</protein>
<dbReference type="AlphaFoldDB" id="A0A2A5S562"/>
<name>A0A2A5S562_9LACT</name>